<comment type="caution">
    <text evidence="1">The sequence shown here is derived from an EMBL/GenBank/DDBJ whole genome shotgun (WGS) entry which is preliminary data.</text>
</comment>
<dbReference type="EMBL" id="JAVDVY010000001">
    <property type="protein sequence ID" value="MDR7134305.1"/>
    <property type="molecule type" value="Genomic_DNA"/>
</dbReference>
<organism evidence="1 2">
    <name type="scientific">Lysobacter niastensis</name>
    <dbReference type="NCBI Taxonomy" id="380629"/>
    <lineage>
        <taxon>Bacteria</taxon>
        <taxon>Pseudomonadati</taxon>
        <taxon>Pseudomonadota</taxon>
        <taxon>Gammaproteobacteria</taxon>
        <taxon>Lysobacterales</taxon>
        <taxon>Lysobacteraceae</taxon>
        <taxon>Lysobacter</taxon>
    </lineage>
</organism>
<proteinExistence type="predicted"/>
<evidence type="ECO:0000313" key="1">
    <source>
        <dbReference type="EMBL" id="MDR7134305.1"/>
    </source>
</evidence>
<dbReference type="Proteomes" id="UP001251524">
    <property type="component" value="Unassembled WGS sequence"/>
</dbReference>
<accession>A0ABU1WAF5</accession>
<sequence length="68" mass="7785">MYRVEVSHQDGRQLVPPIEEADGDFGSAEAALAQVLPRAKQWAESRRKMVWLRIYDKDSRVVFGTLLP</sequence>
<name>A0ABU1WAF5_9GAMM</name>
<protein>
    <submittedName>
        <fullName evidence="1">Uncharacterized protein</fullName>
    </submittedName>
</protein>
<evidence type="ECO:0000313" key="2">
    <source>
        <dbReference type="Proteomes" id="UP001251524"/>
    </source>
</evidence>
<gene>
    <name evidence="1" type="ORF">J2X06_001489</name>
</gene>
<keyword evidence="2" id="KW-1185">Reference proteome</keyword>
<reference evidence="1 2" key="1">
    <citation type="submission" date="2023-07" db="EMBL/GenBank/DDBJ databases">
        <title>Sorghum-associated microbial communities from plants grown in Nebraska, USA.</title>
        <authorList>
            <person name="Schachtman D."/>
        </authorList>
    </citation>
    <scope>NUCLEOTIDE SEQUENCE [LARGE SCALE GENOMIC DNA]</scope>
    <source>
        <strain evidence="1 2">BE198</strain>
    </source>
</reference>
<dbReference type="RefSeq" id="WP_310060325.1">
    <property type="nucleotide sequence ID" value="NZ_JAVDVY010000001.1"/>
</dbReference>